<feature type="region of interest" description="Disordered" evidence="1">
    <location>
        <begin position="461"/>
        <end position="481"/>
    </location>
</feature>
<accession>A0A1Y2IS38</accession>
<feature type="region of interest" description="Disordered" evidence="1">
    <location>
        <begin position="132"/>
        <end position="151"/>
    </location>
</feature>
<keyword evidence="3" id="KW-1185">Reference proteome</keyword>
<reference evidence="2 3" key="1">
    <citation type="journal article" date="2015" name="Biotechnol. Biofuels">
        <title>Enhanced degradation of softwood versus hardwood by the white-rot fungus Pycnoporus coccineus.</title>
        <authorList>
            <person name="Couturier M."/>
            <person name="Navarro D."/>
            <person name="Chevret D."/>
            <person name="Henrissat B."/>
            <person name="Piumi F."/>
            <person name="Ruiz-Duenas F.J."/>
            <person name="Martinez A.T."/>
            <person name="Grigoriev I.V."/>
            <person name="Riley R."/>
            <person name="Lipzen A."/>
            <person name="Berrin J.G."/>
            <person name="Master E.R."/>
            <person name="Rosso M.N."/>
        </authorList>
    </citation>
    <scope>NUCLEOTIDE SEQUENCE [LARGE SCALE GENOMIC DNA]</scope>
    <source>
        <strain evidence="2 3">BRFM310</strain>
    </source>
</reference>
<sequence>MDLMQLALRMSHLEQENIHLRHIQAEQSAEIRTLRQGIICTKWILTSYYSHRAQVERIDARNSSFRDAPQSSITTDLMAYVKSIKPDHALTENEGLGEDHVRRFSDYPNVRFWTESRWTKWLKEQDRDGAARVGQSAGLRGKATKSESKRRRFLEDADGHELDPDYISRMREFCRSFAKMMARRGCLPATWKDVDLHIAELFHDALRMKFPEIQLCDGNWKANLLMSQVYYDWKRPRPTHGTKRAASPHDMPADAAELADAKFTISATRGSVPPTKILRVASPQATSHSVITPVLPASAFTNETPPSPKTEQSAKQAVTATSRTEPLSLVPPSRIDKGKQRAVHPSIFNDDLDHSIDSAEIAMLAAVDQGTQSSGSPTDIPAASGSTSRQLDTSAENDPVRVGMISQSTSSAAAQDHAASPADAKSQPSGLVTSNASLPTDVPPLDPAYVVTQSLPVPSLSTTTGLRKKSKAQEKPWPPAEGIVQPKWTYARTWAAEHPGSTRQDFEGHYAGLSVNEKKRISRQYTQKGQKISFKSS</sequence>
<name>A0A1Y2IS38_TRAC3</name>
<dbReference type="STRING" id="1353009.A0A1Y2IS38"/>
<proteinExistence type="predicted"/>
<dbReference type="EMBL" id="KZ084098">
    <property type="protein sequence ID" value="OSD03936.1"/>
    <property type="molecule type" value="Genomic_DNA"/>
</dbReference>
<feature type="compositionally biased region" description="Polar residues" evidence="1">
    <location>
        <begin position="299"/>
        <end position="325"/>
    </location>
</feature>
<dbReference type="OrthoDB" id="2757640at2759"/>
<organism evidence="2 3">
    <name type="scientific">Trametes coccinea (strain BRFM310)</name>
    <name type="common">Pycnoporus coccineus</name>
    <dbReference type="NCBI Taxonomy" id="1353009"/>
    <lineage>
        <taxon>Eukaryota</taxon>
        <taxon>Fungi</taxon>
        <taxon>Dikarya</taxon>
        <taxon>Basidiomycota</taxon>
        <taxon>Agaricomycotina</taxon>
        <taxon>Agaricomycetes</taxon>
        <taxon>Polyporales</taxon>
        <taxon>Polyporaceae</taxon>
        <taxon>Trametes</taxon>
    </lineage>
</organism>
<dbReference type="AlphaFoldDB" id="A0A1Y2IS38"/>
<gene>
    <name evidence="2" type="ORF">PYCCODRAFT_1433846</name>
</gene>
<evidence type="ECO:0000313" key="3">
    <source>
        <dbReference type="Proteomes" id="UP000193067"/>
    </source>
</evidence>
<dbReference type="Proteomes" id="UP000193067">
    <property type="component" value="Unassembled WGS sequence"/>
</dbReference>
<feature type="compositionally biased region" description="Polar residues" evidence="1">
    <location>
        <begin position="384"/>
        <end position="396"/>
    </location>
</feature>
<protein>
    <submittedName>
        <fullName evidence="2">Uncharacterized protein</fullName>
    </submittedName>
</protein>
<feature type="compositionally biased region" description="Low complexity" evidence="1">
    <location>
        <begin position="406"/>
        <end position="424"/>
    </location>
</feature>
<feature type="compositionally biased region" description="Polar residues" evidence="1">
    <location>
        <begin position="426"/>
        <end position="437"/>
    </location>
</feature>
<evidence type="ECO:0000313" key="2">
    <source>
        <dbReference type="EMBL" id="OSD03936.1"/>
    </source>
</evidence>
<feature type="region of interest" description="Disordered" evidence="1">
    <location>
        <begin position="368"/>
        <end position="437"/>
    </location>
</feature>
<evidence type="ECO:0000256" key="1">
    <source>
        <dbReference type="SAM" id="MobiDB-lite"/>
    </source>
</evidence>
<feature type="region of interest" description="Disordered" evidence="1">
    <location>
        <begin position="298"/>
        <end position="342"/>
    </location>
</feature>